<protein>
    <submittedName>
        <fullName evidence="1">Uncharacterized protein</fullName>
    </submittedName>
</protein>
<dbReference type="EMBL" id="KZ820043">
    <property type="protein sequence ID" value="PWN49489.1"/>
    <property type="molecule type" value="Genomic_DNA"/>
</dbReference>
<dbReference type="Proteomes" id="UP000245626">
    <property type="component" value="Unassembled WGS sequence"/>
</dbReference>
<evidence type="ECO:0000313" key="1">
    <source>
        <dbReference type="EMBL" id="PWN49489.1"/>
    </source>
</evidence>
<gene>
    <name evidence="1" type="ORF">IE53DRAFT_141109</name>
</gene>
<name>A0ACD0NUK6_9BASI</name>
<proteinExistence type="predicted"/>
<organism evidence="1 2">
    <name type="scientific">Violaceomyces palustris</name>
    <dbReference type="NCBI Taxonomy" id="1673888"/>
    <lineage>
        <taxon>Eukaryota</taxon>
        <taxon>Fungi</taxon>
        <taxon>Dikarya</taxon>
        <taxon>Basidiomycota</taxon>
        <taxon>Ustilaginomycotina</taxon>
        <taxon>Ustilaginomycetes</taxon>
        <taxon>Violaceomycetales</taxon>
        <taxon>Violaceomycetaceae</taxon>
        <taxon>Violaceomyces</taxon>
    </lineage>
</organism>
<evidence type="ECO:0000313" key="2">
    <source>
        <dbReference type="Proteomes" id="UP000245626"/>
    </source>
</evidence>
<sequence>MSKPSTKSPETSSQKQANSPTPSGSGAVSTPAFNYAAAAAKSKASATASATASGSNTPAGSNSGASTPASGTVHGPKTNTSAPTMSSNLNPSGSGSQPAVNGTSASQHARRQSAVSLPKGANSATRAAQAINFGSVADQNAMLSSSPAAQPSSGQHLQGDRPTVFGSVAASAADSKAREKVVGFAGSKSSASEATPAPPAAANGPRAVDFQKLFQGGGSQAQNAGPPASAAAPIPSSSQNPVVASNPAATGSPSPSPAVAHPSQAPQPSTPGQQPRHTASNLRPPAGAGHHPGARPFEPQRSSPSQPHHLGGQNARPPSNAPPTTPFQPHPGHQGGAGPQPRSPHMANATPMQPMQAMGGPMQQWPQHQPINYPPQYAYHPGYAYQPVPQHWAQQQPGYEMPGTPRSPRHANMASSPMVPNAQNGIAPGTPSMTPSSSMSSARGQTVPPSPSTAPSSIASPGHHAAPLGMGQPPAGRPQAFQAPGGGFIHHSPSHSFGNPMSPSARQFEPAAKRQSSAIRIVNPDTQAAVDLQTIRAPSTPTTSSATVTRSPSVAKGTPLAQPAERKPVRMETPEAFLKRVQEKKKEEDAKKKAEAEAAAKKASQEDQEAAAAAAAEAEAKKKAEEEEAERQRKAKEEEEKAAAAAKREAEEKAEAERKAKEEEERRVREEAERKEREEREARERQAKEAEERAAREKAEKEAEAKRILEEEEEAKRRAQAEAEAEAEAKAKAEAEAAAAAAKAEAEAKAAEEAKSLATTTEAPKAEEGGASEERSDKHAAVAAAADAAAKDSAFRGSVADVERMAREASSVPSTPLDALPPRTPGIPQTPRTPGTPGFAGLPAKPTMTSATVPSNGIKLDNEALEKRKKQAPGNLDLSTIPRGASSDSPLSAASAALGSARFIDNINKVSYPKDIASPKAELNEQAEPGKFRYDREFLMQFMGVFTEKPHDLPPLASIGMEGGQAAASRGAGRRAPGMGPPAAPGRGGAPQGLGISASTSFGGKGGVGMGQFSHPAKTSEERFAASSSGLRPAGAMGAFGSGPMGSFNAGARSQPLSRTGSGSSALPSRDVMGTGIPAGGRTKSNRGRQRDPNSSRGPPVNPPEKGGPTIPLDQVVPLASSENRWTPMGRSSAIKADSPEMVQRKVKALLNKLTLEKFDSISDQILEWANKSVNETDGRTLRQVIALIFEKATDEAAFSEMYARLCRKLNEEVSHDVKDESLKGSDGKAVVGGHLFRKYLLNRCQEDFERGWAQRDASVAAAKSKEAEDKAKKASNEKAEAEAKEAEERGEKPATDVKEAELLSDEYYEAQKAKRRGLGLVRFIGELFKLSMLTERIMHLCIKKLLSNATDPEEEEIESLCKLMTTVGKLLDTEKARGHIDVYFQRMREMSQNEATINSRMRFMLLDVIELRESGWVPRRDNSAPKTIAQIHAEAAKAKQQQEQEMAARQAGGRGGPMSRGGSRRGQARGDHLGGPPGPDGWSTVGGQSQPPPRPSKAGDLSSFGKIDRSGAQRPLSFGPQNIFSKKQQGKGSDDGSNPPTRTNSTTNMFSLLNASSGDGNETNASAPAEEPQRPRLQLQKRTKPLPGAEDAADKAEEETGGGEDADKAKAANKGGPADLSDEAAKTRISNDVKEFLSVKDVGEGAASIAALPLNRRAEFVKQIVDIALNKKEEDVKNVAALFARLRSDGLVDDEAFVSGFKDHVEFVDDLTLDVPQAYPFLAKLLVGSGLPHDKIEAMTETMSGEGIKTPKQKLLEKIEAERNV</sequence>
<keyword evidence="2" id="KW-1185">Reference proteome</keyword>
<reference evidence="1 2" key="1">
    <citation type="journal article" date="2018" name="Mol. Biol. Evol.">
        <title>Broad Genomic Sampling Reveals a Smut Pathogenic Ancestry of the Fungal Clade Ustilaginomycotina.</title>
        <authorList>
            <person name="Kijpornyongpan T."/>
            <person name="Mondo S.J."/>
            <person name="Barry K."/>
            <person name="Sandor L."/>
            <person name="Lee J."/>
            <person name="Lipzen A."/>
            <person name="Pangilinan J."/>
            <person name="LaButti K."/>
            <person name="Hainaut M."/>
            <person name="Henrissat B."/>
            <person name="Grigoriev I.V."/>
            <person name="Spatafora J.W."/>
            <person name="Aime M.C."/>
        </authorList>
    </citation>
    <scope>NUCLEOTIDE SEQUENCE [LARGE SCALE GENOMIC DNA]</scope>
    <source>
        <strain evidence="1 2">SA 807</strain>
    </source>
</reference>
<accession>A0ACD0NUK6</accession>